<dbReference type="PANTHER" id="PTHR42928">
    <property type="entry name" value="TRICARBOXYLATE-BINDING PROTEIN"/>
    <property type="match status" value="1"/>
</dbReference>
<evidence type="ECO:0000256" key="1">
    <source>
        <dbReference type="ARBA" id="ARBA00006987"/>
    </source>
</evidence>
<dbReference type="InterPro" id="IPR042100">
    <property type="entry name" value="Bug_dom1"/>
</dbReference>
<proteinExistence type="inferred from homology"/>
<accession>A0A096GS59</accession>
<evidence type="ECO:0000256" key="2">
    <source>
        <dbReference type="SAM" id="SignalP"/>
    </source>
</evidence>
<gene>
    <name evidence="3" type="ORF">P353_16585</name>
</gene>
<feature type="chain" id="PRO_5001926219" evidence="2">
    <location>
        <begin position="25"/>
        <end position="324"/>
    </location>
</feature>
<reference evidence="3 4" key="1">
    <citation type="submission" date="2013-09" db="EMBL/GenBank/DDBJ databases">
        <title>High correlation between genotypes and phenotypes of environmental bacteria Comamonas testosteroni strains.</title>
        <authorList>
            <person name="Liu L."/>
            <person name="Zhu W."/>
            <person name="Xia X."/>
            <person name="Xu B."/>
            <person name="Luo M."/>
            <person name="Wang G."/>
        </authorList>
    </citation>
    <scope>NUCLEOTIDE SEQUENCE [LARGE SCALE GENOMIC DNA]</scope>
    <source>
        <strain evidence="3 4">JL40</strain>
    </source>
</reference>
<dbReference type="CDD" id="cd07012">
    <property type="entry name" value="PBP2_Bug_TTT"/>
    <property type="match status" value="1"/>
</dbReference>
<dbReference type="Gene3D" id="3.40.190.150">
    <property type="entry name" value="Bordetella uptake gene, domain 1"/>
    <property type="match status" value="1"/>
</dbReference>
<dbReference type="AlphaFoldDB" id="A0A096GS59"/>
<keyword evidence="2" id="KW-0732">Signal</keyword>
<evidence type="ECO:0000313" key="4">
    <source>
        <dbReference type="Proteomes" id="UP000029553"/>
    </source>
</evidence>
<dbReference type="SUPFAM" id="SSF53850">
    <property type="entry name" value="Periplasmic binding protein-like II"/>
    <property type="match status" value="1"/>
</dbReference>
<name>A0A096GS59_COMTE</name>
<feature type="signal peptide" evidence="2">
    <location>
        <begin position="1"/>
        <end position="24"/>
    </location>
</feature>
<dbReference type="PANTHER" id="PTHR42928:SF5">
    <property type="entry name" value="BLR1237 PROTEIN"/>
    <property type="match status" value="1"/>
</dbReference>
<dbReference type="PIRSF" id="PIRSF017082">
    <property type="entry name" value="YflP"/>
    <property type="match status" value="1"/>
</dbReference>
<dbReference type="Pfam" id="PF03401">
    <property type="entry name" value="TctC"/>
    <property type="match status" value="1"/>
</dbReference>
<dbReference type="EMBL" id="AWOR01000053">
    <property type="protein sequence ID" value="KGH28010.1"/>
    <property type="molecule type" value="Genomic_DNA"/>
</dbReference>
<evidence type="ECO:0000313" key="3">
    <source>
        <dbReference type="EMBL" id="KGH28010.1"/>
    </source>
</evidence>
<protein>
    <submittedName>
        <fullName evidence="3">MFS transporter</fullName>
    </submittedName>
</protein>
<dbReference type="RefSeq" id="WP_034371384.1">
    <property type="nucleotide sequence ID" value="NZ_AWOR01000053.1"/>
</dbReference>
<comment type="similarity">
    <text evidence="1">Belongs to the UPF0065 (bug) family.</text>
</comment>
<dbReference type="Proteomes" id="UP000029553">
    <property type="component" value="Unassembled WGS sequence"/>
</dbReference>
<dbReference type="InterPro" id="IPR005064">
    <property type="entry name" value="BUG"/>
</dbReference>
<dbReference type="Gene3D" id="3.40.190.10">
    <property type="entry name" value="Periplasmic binding protein-like II"/>
    <property type="match status" value="1"/>
</dbReference>
<sequence>MKQSLIRIALCGAALLPITMPGAAQTPYPNKLINIVVPFPAAGTTDSIARIVGDKLRTRVHQSVIIDNKPGAGGNIGAAAVARAAPDGYTLFASPPGPLTINFNLYKNISYDARKFVPITTIANMPNVLVVGPSVKARTLQELIDYARANPGKLSFASQGNGTTSHLTTLYLENQLGIKMVHVPYRGSAPALSDLMAGTVDLMFDNLTTTLPFHQSKRVRILASATKERVATIADVPTMHEAGVRNFESSTWVTLAAPAGTPATVVQMLAREVSDIVKMPDVISQFATLGADPVGSTPEATAAMLREETARWKTVINAAQITLD</sequence>
<organism evidence="3 4">
    <name type="scientific">Comamonas testosteroni</name>
    <name type="common">Pseudomonas testosteroni</name>
    <dbReference type="NCBI Taxonomy" id="285"/>
    <lineage>
        <taxon>Bacteria</taxon>
        <taxon>Pseudomonadati</taxon>
        <taxon>Pseudomonadota</taxon>
        <taxon>Betaproteobacteria</taxon>
        <taxon>Burkholderiales</taxon>
        <taxon>Comamonadaceae</taxon>
        <taxon>Comamonas</taxon>
    </lineage>
</organism>
<comment type="caution">
    <text evidence="3">The sequence shown here is derived from an EMBL/GenBank/DDBJ whole genome shotgun (WGS) entry which is preliminary data.</text>
</comment>